<feature type="domain" description="UBC core" evidence="7">
    <location>
        <begin position="373"/>
        <end position="533"/>
    </location>
</feature>
<organism evidence="8 9">
    <name type="scientific">Rubus argutus</name>
    <name type="common">Southern blackberry</name>
    <dbReference type="NCBI Taxonomy" id="59490"/>
    <lineage>
        <taxon>Eukaryota</taxon>
        <taxon>Viridiplantae</taxon>
        <taxon>Streptophyta</taxon>
        <taxon>Embryophyta</taxon>
        <taxon>Tracheophyta</taxon>
        <taxon>Spermatophyta</taxon>
        <taxon>Magnoliopsida</taxon>
        <taxon>eudicotyledons</taxon>
        <taxon>Gunneridae</taxon>
        <taxon>Pentapetalae</taxon>
        <taxon>rosids</taxon>
        <taxon>fabids</taxon>
        <taxon>Rosales</taxon>
        <taxon>Rosaceae</taxon>
        <taxon>Rosoideae</taxon>
        <taxon>Rosoideae incertae sedis</taxon>
        <taxon>Rubus</taxon>
    </lineage>
</organism>
<dbReference type="Pfam" id="PF00179">
    <property type="entry name" value="UQ_con"/>
    <property type="match status" value="1"/>
</dbReference>
<dbReference type="PANTHER" id="PTHR46116">
    <property type="entry name" value="(E3-INDEPENDENT) E2 UBIQUITIN-CONJUGATING ENZYME"/>
    <property type="match status" value="1"/>
</dbReference>
<dbReference type="Proteomes" id="UP001457282">
    <property type="component" value="Unassembled WGS sequence"/>
</dbReference>
<dbReference type="FunFam" id="3.10.110.10:FF:000028">
    <property type="entry name" value="Probable ubiquitin-conjugating enzyme E2 23"/>
    <property type="match status" value="1"/>
</dbReference>
<dbReference type="GO" id="GO:0005524">
    <property type="term" value="F:ATP binding"/>
    <property type="evidence" value="ECO:0007669"/>
    <property type="project" value="UniProtKB-KW"/>
</dbReference>
<evidence type="ECO:0000313" key="8">
    <source>
        <dbReference type="EMBL" id="KAK9938115.1"/>
    </source>
</evidence>
<evidence type="ECO:0000256" key="5">
    <source>
        <dbReference type="ARBA" id="ARBA00022840"/>
    </source>
</evidence>
<dbReference type="InterPro" id="IPR000608">
    <property type="entry name" value="UBC"/>
</dbReference>
<dbReference type="AlphaFoldDB" id="A0AAW1XQE4"/>
<keyword evidence="9" id="KW-1185">Reference proteome</keyword>
<dbReference type="InterPro" id="IPR016135">
    <property type="entry name" value="UBQ-conjugating_enzyme/RWD"/>
</dbReference>
<evidence type="ECO:0000256" key="2">
    <source>
        <dbReference type="ARBA" id="ARBA00022679"/>
    </source>
</evidence>
<name>A0AAW1XQE4_RUBAR</name>
<keyword evidence="5" id="KW-0067">ATP-binding</keyword>
<evidence type="ECO:0000256" key="3">
    <source>
        <dbReference type="ARBA" id="ARBA00022741"/>
    </source>
</evidence>
<feature type="region of interest" description="Disordered" evidence="6">
    <location>
        <begin position="263"/>
        <end position="284"/>
    </location>
</feature>
<dbReference type="EMBL" id="JBEDUW010000003">
    <property type="protein sequence ID" value="KAK9938115.1"/>
    <property type="molecule type" value="Genomic_DNA"/>
</dbReference>
<evidence type="ECO:0000256" key="1">
    <source>
        <dbReference type="ARBA" id="ARBA00012486"/>
    </source>
</evidence>
<gene>
    <name evidence="8" type="ORF">M0R45_014871</name>
</gene>
<dbReference type="GO" id="GO:0061631">
    <property type="term" value="F:ubiquitin conjugating enzyme activity"/>
    <property type="evidence" value="ECO:0007669"/>
    <property type="project" value="UniProtKB-EC"/>
</dbReference>
<proteinExistence type="predicted"/>
<evidence type="ECO:0000313" key="9">
    <source>
        <dbReference type="Proteomes" id="UP001457282"/>
    </source>
</evidence>
<keyword evidence="3" id="KW-0547">Nucleotide-binding</keyword>
<keyword evidence="2" id="KW-0808">Transferase</keyword>
<keyword evidence="4" id="KW-0833">Ubl conjugation pathway</keyword>
<dbReference type="Gene3D" id="3.10.110.10">
    <property type="entry name" value="Ubiquitin Conjugating Enzyme"/>
    <property type="match status" value="1"/>
</dbReference>
<dbReference type="SUPFAM" id="SSF54495">
    <property type="entry name" value="UBC-like"/>
    <property type="match status" value="1"/>
</dbReference>
<dbReference type="SMART" id="SM00212">
    <property type="entry name" value="UBCc"/>
    <property type="match status" value="1"/>
</dbReference>
<accession>A0AAW1XQE4</accession>
<sequence length="646" mass="71923">MESLPSLQNSKKRVFSSSSSQCMDADDVVLIAPPSSRTSKSLKGKGAILPDVIEIEDDEDSDTAMFMDERRVDRSNKVKAIKYSSCNYPDHQAKYFQGAVANSFFGSSGKSSASASHKVDYGDLIFNDVIDVDECARLQSHFDNVDIPPGVVAPMPPIPWLLDPPKSIKTAVSGSSSIDTKYQAAKSLASASHKVIDLDGPSSDASNSNGDYTGLYLDDSIDINEYAEMLAHFDKADIPPGIEEPIPHIPSFSDFRRSIKAVSGNSSSSLNTQKDSFSHSLGMSSSWKLPQVSSIKKKDSSLQHQWSASNFPVGVESSKLQTQTQDNVSTKQVSVMDTDETIEKFKGFKQFDTVEDHSDHHYTKTSDLTKQKNWAKKIQKEWKILEKDLPDLIFVRVYETRMDLLRAVIIGAEGTPYHDGLFFFDVVFPSAYPKVPPLVYYHSGGLRLNPNLYDTGKVCLSLLNTWTGGKKEMWIPGMSTMLQVLVSIQGLILNTEPYFNEPAYGSMKGQQSGKTKSKKYNEDTFILSLRTMVYMMKKPPKHFEDFVIGHFRNRAHDILGACKAYMDGAQVGCLVKGQVQGKRRCSEEFKHSVAGFLPILVKQFTQIGAKDCEKFLLPTTVRNKQNGSMPQAATPTKVPWWKKHIF</sequence>
<protein>
    <recommendedName>
        <fullName evidence="1">E2 ubiquitin-conjugating enzyme</fullName>
        <ecNumber evidence="1">2.3.2.23</ecNumber>
    </recommendedName>
</protein>
<evidence type="ECO:0000256" key="6">
    <source>
        <dbReference type="SAM" id="MobiDB-lite"/>
    </source>
</evidence>
<dbReference type="PROSITE" id="PS50127">
    <property type="entry name" value="UBC_2"/>
    <property type="match status" value="1"/>
</dbReference>
<dbReference type="EC" id="2.3.2.23" evidence="1"/>
<evidence type="ECO:0000259" key="7">
    <source>
        <dbReference type="PROSITE" id="PS50127"/>
    </source>
</evidence>
<comment type="caution">
    <text evidence="8">The sequence shown here is derived from an EMBL/GenBank/DDBJ whole genome shotgun (WGS) entry which is preliminary data.</text>
</comment>
<feature type="region of interest" description="Disordered" evidence="6">
    <location>
        <begin position="1"/>
        <end position="22"/>
    </location>
</feature>
<evidence type="ECO:0000256" key="4">
    <source>
        <dbReference type="ARBA" id="ARBA00022786"/>
    </source>
</evidence>
<reference evidence="8 9" key="1">
    <citation type="journal article" date="2023" name="G3 (Bethesda)">
        <title>A chromosome-length genome assembly and annotation of blackberry (Rubus argutus, cv. 'Hillquist').</title>
        <authorList>
            <person name="Bruna T."/>
            <person name="Aryal R."/>
            <person name="Dudchenko O."/>
            <person name="Sargent D.J."/>
            <person name="Mead D."/>
            <person name="Buti M."/>
            <person name="Cavallini A."/>
            <person name="Hytonen T."/>
            <person name="Andres J."/>
            <person name="Pham M."/>
            <person name="Weisz D."/>
            <person name="Mascagni F."/>
            <person name="Usai G."/>
            <person name="Natali L."/>
            <person name="Bassil N."/>
            <person name="Fernandez G.E."/>
            <person name="Lomsadze A."/>
            <person name="Armour M."/>
            <person name="Olukolu B."/>
            <person name="Poorten T."/>
            <person name="Britton C."/>
            <person name="Davik J."/>
            <person name="Ashrafi H."/>
            <person name="Aiden E.L."/>
            <person name="Borodovsky M."/>
            <person name="Worthington M."/>
        </authorList>
    </citation>
    <scope>NUCLEOTIDE SEQUENCE [LARGE SCALE GENOMIC DNA]</scope>
    <source>
        <strain evidence="8">PI 553951</strain>
    </source>
</reference>
<dbReference type="CDD" id="cd23837">
    <property type="entry name" value="UBCc_UBE2O"/>
    <property type="match status" value="1"/>
</dbReference>
<dbReference type="PANTHER" id="PTHR46116:SF41">
    <property type="entry name" value="UBIQUITIN-CONJUGATING ENZYME E2 25-RELATED"/>
    <property type="match status" value="1"/>
</dbReference>